<keyword evidence="7" id="KW-0282">Flagellum</keyword>
<comment type="similarity">
    <text evidence="2 4">Belongs to the FliE family.</text>
</comment>
<evidence type="ECO:0000256" key="5">
    <source>
        <dbReference type="NCBIfam" id="TIGR00205"/>
    </source>
</evidence>
<dbReference type="PRINTS" id="PR01006">
    <property type="entry name" value="FLGHOOKFLIE"/>
</dbReference>
<organism evidence="7 8">
    <name type="scientific">Cupriavidus basilensis</name>
    <dbReference type="NCBI Taxonomy" id="68895"/>
    <lineage>
        <taxon>Bacteria</taxon>
        <taxon>Pseudomonadati</taxon>
        <taxon>Pseudomonadota</taxon>
        <taxon>Betaproteobacteria</taxon>
        <taxon>Burkholderiales</taxon>
        <taxon>Burkholderiaceae</taxon>
        <taxon>Cupriavidus</taxon>
    </lineage>
</organism>
<evidence type="ECO:0000256" key="6">
    <source>
        <dbReference type="SAM" id="SignalP"/>
    </source>
</evidence>
<evidence type="ECO:0000313" key="7">
    <source>
        <dbReference type="EMBL" id="MDF3836830.1"/>
    </source>
</evidence>
<evidence type="ECO:0000256" key="4">
    <source>
        <dbReference type="HAMAP-Rule" id="MF_00724"/>
    </source>
</evidence>
<gene>
    <name evidence="4 7" type="primary">fliE</name>
    <name evidence="7" type="ORF">P3W85_28340</name>
</gene>
<evidence type="ECO:0000256" key="2">
    <source>
        <dbReference type="ARBA" id="ARBA00009272"/>
    </source>
</evidence>
<keyword evidence="8" id="KW-1185">Reference proteome</keyword>
<keyword evidence="6" id="KW-0732">Signal</keyword>
<keyword evidence="7" id="KW-0969">Cilium</keyword>
<protein>
    <recommendedName>
        <fullName evidence="4 5">Flagellar hook-basal body complex protein FliE</fullName>
    </recommendedName>
</protein>
<dbReference type="EMBL" id="JARJLM010000464">
    <property type="protein sequence ID" value="MDF3836830.1"/>
    <property type="molecule type" value="Genomic_DNA"/>
</dbReference>
<dbReference type="Pfam" id="PF02049">
    <property type="entry name" value="FliE"/>
    <property type="match status" value="1"/>
</dbReference>
<proteinExistence type="inferred from homology"/>
<keyword evidence="7" id="KW-0966">Cell projection</keyword>
<comment type="caution">
    <text evidence="7">The sequence shown here is derived from an EMBL/GenBank/DDBJ whole genome shotgun (WGS) entry which is preliminary data.</text>
</comment>
<sequence>MMSVAGIEAVAVALQAIGIGAASAAGSTPASPAAAPADRQGFADMLLGGVERLDVTSSQAEDMVRRFSLGGDLPPHQVMLALEEARLTMQFALQVRSRLVEGYQELMRMQM</sequence>
<comment type="subcellular location">
    <subcellularLocation>
        <location evidence="1 4">Bacterial flagellum basal body</location>
    </subcellularLocation>
</comment>
<dbReference type="InterPro" id="IPR001624">
    <property type="entry name" value="FliE"/>
</dbReference>
<feature type="signal peptide" evidence="6">
    <location>
        <begin position="1"/>
        <end position="24"/>
    </location>
</feature>
<dbReference type="HAMAP" id="MF_00724">
    <property type="entry name" value="FliE"/>
    <property type="match status" value="1"/>
</dbReference>
<name>A0ABT6AW42_9BURK</name>
<keyword evidence="3 4" id="KW-0975">Bacterial flagellum</keyword>
<dbReference type="NCBIfam" id="TIGR00205">
    <property type="entry name" value="fliE"/>
    <property type="match status" value="1"/>
</dbReference>
<evidence type="ECO:0000256" key="3">
    <source>
        <dbReference type="ARBA" id="ARBA00023143"/>
    </source>
</evidence>
<reference evidence="7 8" key="1">
    <citation type="submission" date="2023-03" db="EMBL/GenBank/DDBJ databases">
        <title>Draft assemblies of triclosan tolerant bacteria isolated from returned activated sludge.</title>
        <authorList>
            <person name="Van Hamelsveld S."/>
        </authorList>
    </citation>
    <scope>NUCLEOTIDE SEQUENCE [LARGE SCALE GENOMIC DNA]</scope>
    <source>
        <strain evidence="7 8">GW210010_S58</strain>
    </source>
</reference>
<accession>A0ABT6AW42</accession>
<evidence type="ECO:0000256" key="1">
    <source>
        <dbReference type="ARBA" id="ARBA00004117"/>
    </source>
</evidence>
<dbReference type="RefSeq" id="WP_276267188.1">
    <property type="nucleotide sequence ID" value="NZ_JARJLM010000464.1"/>
</dbReference>
<dbReference type="PANTHER" id="PTHR34653">
    <property type="match status" value="1"/>
</dbReference>
<dbReference type="PANTHER" id="PTHR34653:SF1">
    <property type="entry name" value="FLAGELLAR HOOK-BASAL BODY COMPLEX PROTEIN FLIE"/>
    <property type="match status" value="1"/>
</dbReference>
<feature type="chain" id="PRO_5046666381" description="Flagellar hook-basal body complex protein FliE" evidence="6">
    <location>
        <begin position="25"/>
        <end position="111"/>
    </location>
</feature>
<evidence type="ECO:0000313" key="8">
    <source>
        <dbReference type="Proteomes" id="UP001216674"/>
    </source>
</evidence>
<dbReference type="Proteomes" id="UP001216674">
    <property type="component" value="Unassembled WGS sequence"/>
</dbReference>